<dbReference type="SUPFAM" id="SSF52980">
    <property type="entry name" value="Restriction endonuclease-like"/>
    <property type="match status" value="1"/>
</dbReference>
<gene>
    <name evidence="1" type="ORF">UFOPK2254_00397</name>
    <name evidence="2" type="ORF">UFOPK3707_00237</name>
</gene>
<dbReference type="InterPro" id="IPR011856">
    <property type="entry name" value="tRNA_endonuc-like_dom_sf"/>
</dbReference>
<accession>A0A6J7HNG7</accession>
<reference evidence="2" key="1">
    <citation type="submission" date="2020-05" db="EMBL/GenBank/DDBJ databases">
        <authorList>
            <person name="Chiriac C."/>
            <person name="Salcher M."/>
            <person name="Ghai R."/>
            <person name="Kavagutti S V."/>
        </authorList>
    </citation>
    <scope>NUCLEOTIDE SEQUENCE</scope>
</reference>
<dbReference type="InterPro" id="IPR003509">
    <property type="entry name" value="UPF0102_YraN-like"/>
</dbReference>
<dbReference type="CDD" id="cd20736">
    <property type="entry name" value="PoNe_Nuclease"/>
    <property type="match status" value="1"/>
</dbReference>
<dbReference type="InterPro" id="IPR011335">
    <property type="entry name" value="Restrct_endonuc-II-like"/>
</dbReference>
<dbReference type="AlphaFoldDB" id="A0A6J7HNG7"/>
<dbReference type="NCBIfam" id="NF009154">
    <property type="entry name" value="PRK12497.3-3"/>
    <property type="match status" value="1"/>
</dbReference>
<organism evidence="2">
    <name type="scientific">freshwater metagenome</name>
    <dbReference type="NCBI Taxonomy" id="449393"/>
    <lineage>
        <taxon>unclassified sequences</taxon>
        <taxon>metagenomes</taxon>
        <taxon>ecological metagenomes</taxon>
    </lineage>
</organism>
<proteinExistence type="inferred from homology"/>
<dbReference type="HAMAP" id="MF_00048">
    <property type="entry name" value="UPF0102"/>
    <property type="match status" value="1"/>
</dbReference>
<dbReference type="EMBL" id="CAFBMY010000021">
    <property type="protein sequence ID" value="CAB4918763.1"/>
    <property type="molecule type" value="Genomic_DNA"/>
</dbReference>
<evidence type="ECO:0000313" key="2">
    <source>
        <dbReference type="EMBL" id="CAB4918763.1"/>
    </source>
</evidence>
<dbReference type="EMBL" id="CAEZWO010000026">
    <property type="protein sequence ID" value="CAB4655287.1"/>
    <property type="molecule type" value="Genomic_DNA"/>
</dbReference>
<dbReference type="Pfam" id="PF02021">
    <property type="entry name" value="UPF0102"/>
    <property type="match status" value="1"/>
</dbReference>
<dbReference type="GO" id="GO:0003676">
    <property type="term" value="F:nucleic acid binding"/>
    <property type="evidence" value="ECO:0007669"/>
    <property type="project" value="InterPro"/>
</dbReference>
<evidence type="ECO:0000313" key="1">
    <source>
        <dbReference type="EMBL" id="CAB4655287.1"/>
    </source>
</evidence>
<dbReference type="PANTHER" id="PTHR34039">
    <property type="entry name" value="UPF0102 PROTEIN YRAN"/>
    <property type="match status" value="1"/>
</dbReference>
<dbReference type="PANTHER" id="PTHR34039:SF1">
    <property type="entry name" value="UPF0102 PROTEIN YRAN"/>
    <property type="match status" value="1"/>
</dbReference>
<name>A0A6J7HNG7_9ZZZZ</name>
<sequence length="130" mass="14631">MTTQKPASLAKKSQNQSTGEFGESVVAEFLLARNARILDRNWRIKEGEIDLVALLPNGSIAFVEVKTRRSYAYGHPLEAISYDKALRLQRLALAWLATHDCLGRDYQIDCVAVLIENDGKHTIEYRANVL</sequence>
<dbReference type="Gene3D" id="3.40.1350.10">
    <property type="match status" value="1"/>
</dbReference>
<protein>
    <submittedName>
        <fullName evidence="2">Unannotated protein</fullName>
    </submittedName>
</protein>